<dbReference type="AlphaFoldDB" id="A0A9N8W0U0"/>
<feature type="compositionally biased region" description="Polar residues" evidence="1">
    <location>
        <begin position="81"/>
        <end position="103"/>
    </location>
</feature>
<evidence type="ECO:0000256" key="1">
    <source>
        <dbReference type="SAM" id="MobiDB-lite"/>
    </source>
</evidence>
<gene>
    <name evidence="2" type="ORF">AGERDE_LOCUS2598</name>
</gene>
<organism evidence="2 3">
    <name type="scientific">Ambispora gerdemannii</name>
    <dbReference type="NCBI Taxonomy" id="144530"/>
    <lineage>
        <taxon>Eukaryota</taxon>
        <taxon>Fungi</taxon>
        <taxon>Fungi incertae sedis</taxon>
        <taxon>Mucoromycota</taxon>
        <taxon>Glomeromycotina</taxon>
        <taxon>Glomeromycetes</taxon>
        <taxon>Archaeosporales</taxon>
        <taxon>Ambisporaceae</taxon>
        <taxon>Ambispora</taxon>
    </lineage>
</organism>
<accession>A0A9N8W0U0</accession>
<sequence length="165" mass="18387">MTSITTNTMDSLNFSRLQLARALKEDLEDENALPPEKSAIFSRQRPARQNNNTGDETLSVPNHFHIPRPTSLMIPMPLTQPDGNSTPNKRSSQAFHKPQPVNTNARNSIAILGDLNDHGVAGNRHSTLMDVRRSIIESRHMAIPFSPASSHRTKQLMHQRSFSSG</sequence>
<evidence type="ECO:0000313" key="2">
    <source>
        <dbReference type="EMBL" id="CAG8468107.1"/>
    </source>
</evidence>
<feature type="region of interest" description="Disordered" evidence="1">
    <location>
        <begin position="26"/>
        <end position="103"/>
    </location>
</feature>
<feature type="compositionally biased region" description="Polar residues" evidence="1">
    <location>
        <begin position="47"/>
        <end position="60"/>
    </location>
</feature>
<evidence type="ECO:0000313" key="3">
    <source>
        <dbReference type="Proteomes" id="UP000789831"/>
    </source>
</evidence>
<name>A0A9N8W0U0_9GLOM</name>
<protein>
    <submittedName>
        <fullName evidence="2">10771_t:CDS:1</fullName>
    </submittedName>
</protein>
<comment type="caution">
    <text evidence="2">The sequence shown here is derived from an EMBL/GenBank/DDBJ whole genome shotgun (WGS) entry which is preliminary data.</text>
</comment>
<feature type="region of interest" description="Disordered" evidence="1">
    <location>
        <begin position="145"/>
        <end position="165"/>
    </location>
</feature>
<dbReference type="EMBL" id="CAJVPL010000222">
    <property type="protein sequence ID" value="CAG8468107.1"/>
    <property type="molecule type" value="Genomic_DNA"/>
</dbReference>
<dbReference type="OrthoDB" id="2398301at2759"/>
<keyword evidence="3" id="KW-1185">Reference proteome</keyword>
<reference evidence="2" key="1">
    <citation type="submission" date="2021-06" db="EMBL/GenBank/DDBJ databases">
        <authorList>
            <person name="Kallberg Y."/>
            <person name="Tangrot J."/>
            <person name="Rosling A."/>
        </authorList>
    </citation>
    <scope>NUCLEOTIDE SEQUENCE</scope>
    <source>
        <strain evidence="2">MT106</strain>
    </source>
</reference>
<proteinExistence type="predicted"/>
<dbReference type="Proteomes" id="UP000789831">
    <property type="component" value="Unassembled WGS sequence"/>
</dbReference>